<sequence>MQAPTQNKWNGAVHVVKYLKDNLNQGLFYLVDNDLKLTSFYYVDWAKCTLSRKSITGFCVMLGKVLISWKSEKQSTVIRSFIEAEYKSAGITVCELKWLSYLFKDLQLNIEYLIDL</sequence>
<dbReference type="PANTHER" id="PTHR11439:SF511">
    <property type="match status" value="1"/>
</dbReference>
<comment type="caution">
    <text evidence="1">The sequence shown here is derived from an EMBL/GenBank/DDBJ whole genome shotgun (WGS) entry which is preliminary data.</text>
</comment>
<organism evidence="1 2">
    <name type="scientific">Lithospermum erythrorhizon</name>
    <name type="common">Purple gromwell</name>
    <name type="synonym">Lithospermum officinale var. erythrorhizon</name>
    <dbReference type="NCBI Taxonomy" id="34254"/>
    <lineage>
        <taxon>Eukaryota</taxon>
        <taxon>Viridiplantae</taxon>
        <taxon>Streptophyta</taxon>
        <taxon>Embryophyta</taxon>
        <taxon>Tracheophyta</taxon>
        <taxon>Spermatophyta</taxon>
        <taxon>Magnoliopsida</taxon>
        <taxon>eudicotyledons</taxon>
        <taxon>Gunneridae</taxon>
        <taxon>Pentapetalae</taxon>
        <taxon>asterids</taxon>
        <taxon>lamiids</taxon>
        <taxon>Boraginales</taxon>
        <taxon>Boraginaceae</taxon>
        <taxon>Boraginoideae</taxon>
        <taxon>Lithospermeae</taxon>
        <taxon>Lithospermum</taxon>
    </lineage>
</organism>
<accession>A0AAV3NJI1</accession>
<keyword evidence="2" id="KW-1185">Reference proteome</keyword>
<dbReference type="EMBL" id="BAABME010000095">
    <property type="protein sequence ID" value="GAA0139500.1"/>
    <property type="molecule type" value="Genomic_DNA"/>
</dbReference>
<dbReference type="Proteomes" id="UP001454036">
    <property type="component" value="Unassembled WGS sequence"/>
</dbReference>
<name>A0AAV3NJI1_LITER</name>
<evidence type="ECO:0000313" key="1">
    <source>
        <dbReference type="EMBL" id="GAA0139500.1"/>
    </source>
</evidence>
<dbReference type="AlphaFoldDB" id="A0AAV3NJI1"/>
<evidence type="ECO:0000313" key="2">
    <source>
        <dbReference type="Proteomes" id="UP001454036"/>
    </source>
</evidence>
<reference evidence="1 2" key="1">
    <citation type="submission" date="2024-01" db="EMBL/GenBank/DDBJ databases">
        <title>The complete chloroplast genome sequence of Lithospermum erythrorhizon: insights into the phylogenetic relationship among Boraginaceae species and the maternal lineages of purple gromwells.</title>
        <authorList>
            <person name="Okada T."/>
            <person name="Watanabe K."/>
        </authorList>
    </citation>
    <scope>NUCLEOTIDE SEQUENCE [LARGE SCALE GENOMIC DNA]</scope>
</reference>
<proteinExistence type="predicted"/>
<gene>
    <name evidence="1" type="ORF">LIER_01029</name>
</gene>
<dbReference type="PANTHER" id="PTHR11439">
    <property type="entry name" value="GAG-POL-RELATED RETROTRANSPOSON"/>
    <property type="match status" value="1"/>
</dbReference>
<dbReference type="CDD" id="cd09272">
    <property type="entry name" value="RNase_HI_RT_Ty1"/>
    <property type="match status" value="1"/>
</dbReference>
<protein>
    <submittedName>
        <fullName evidence="1">Uncharacterized protein</fullName>
    </submittedName>
</protein>